<dbReference type="SUPFAM" id="SSF53756">
    <property type="entry name" value="UDP-Glycosyltransferase/glycogen phosphorylase"/>
    <property type="match status" value="1"/>
</dbReference>
<dbReference type="InterPro" id="IPR001296">
    <property type="entry name" value="Glyco_trans_1"/>
</dbReference>
<feature type="domain" description="Glycosyl transferase family 1" evidence="1">
    <location>
        <begin position="202"/>
        <end position="364"/>
    </location>
</feature>
<keyword evidence="4" id="KW-1185">Reference proteome</keyword>
<protein>
    <submittedName>
        <fullName evidence="3">Glycosyltransferase involved in cell wall bisynthesis</fullName>
    </submittedName>
</protein>
<accession>A0A444IW11</accession>
<evidence type="ECO:0000259" key="1">
    <source>
        <dbReference type="Pfam" id="PF00534"/>
    </source>
</evidence>
<dbReference type="Proteomes" id="UP000287853">
    <property type="component" value="Unassembled WGS sequence"/>
</dbReference>
<proteinExistence type="predicted"/>
<reference evidence="3 4" key="1">
    <citation type="submission" date="2017-01" db="EMBL/GenBank/DDBJ databases">
        <title>The cable genome- insights into the physiology and evolution of filamentous bacteria capable of sulfide oxidation via long distance electron transfer.</title>
        <authorList>
            <person name="Schreiber L."/>
            <person name="Bjerg J.T."/>
            <person name="Boggild A."/>
            <person name="Van De Vossenberg J."/>
            <person name="Meysman F."/>
            <person name="Nielsen L.P."/>
            <person name="Schramm A."/>
            <person name="Kjeldsen K.U."/>
        </authorList>
    </citation>
    <scope>NUCLEOTIDE SEQUENCE [LARGE SCALE GENOMIC DNA]</scope>
    <source>
        <strain evidence="3">MCF</strain>
    </source>
</reference>
<keyword evidence="3" id="KW-0808">Transferase</keyword>
<dbReference type="Pfam" id="PF00534">
    <property type="entry name" value="Glycos_transf_1"/>
    <property type="match status" value="1"/>
</dbReference>
<dbReference type="InterPro" id="IPR028098">
    <property type="entry name" value="Glyco_trans_4-like_N"/>
</dbReference>
<dbReference type="PANTHER" id="PTHR12526">
    <property type="entry name" value="GLYCOSYLTRANSFERASE"/>
    <property type="match status" value="1"/>
</dbReference>
<sequence>MSGSTRSYEMARRLVAKGHDVTIITSWRKDDGRKGWFATKEAGINVYWLPVPYSNHMSYSKRINAFIKFALGASCKAASITADIVFATSTPLTIALPGVYTSWCKKIPMIFEVRDLWPAIPISMGALRNPLLRLAARRLEQFAYRHSAHIVALSPGMRTGVNNTGYPLDKITVIPNCSDLDLFNPINADASQFRLTHPELAEHPLIVYPGTIGIINGVKYLPRIAAEARKLKFDCQFVVVGDGKEKMLVQEEARKLGVLHGNFHIYSPVSKTEMANILAAADLMLSLFIDLDVMWANSANKFFDALASGTPVGINYQGWQADLLEEYGAGIILPANDAQASARLLSEFIGNSKRLRQTGLAARKLAEDKFNRDRLADELEQILTQHGCAQLH</sequence>
<evidence type="ECO:0000313" key="3">
    <source>
        <dbReference type="EMBL" id="RWX45069.1"/>
    </source>
</evidence>
<evidence type="ECO:0000313" key="4">
    <source>
        <dbReference type="Proteomes" id="UP000287853"/>
    </source>
</evidence>
<dbReference type="Pfam" id="PF13579">
    <property type="entry name" value="Glyco_trans_4_4"/>
    <property type="match status" value="1"/>
</dbReference>
<dbReference type="PANTHER" id="PTHR12526:SF638">
    <property type="entry name" value="SPORE COAT PROTEIN SA"/>
    <property type="match status" value="1"/>
</dbReference>
<dbReference type="CDD" id="cd03794">
    <property type="entry name" value="GT4_WbuB-like"/>
    <property type="match status" value="1"/>
</dbReference>
<comment type="caution">
    <text evidence="3">The sequence shown here is derived from an EMBL/GenBank/DDBJ whole genome shotgun (WGS) entry which is preliminary data.</text>
</comment>
<name>A0A444IW11_9BACT</name>
<dbReference type="AlphaFoldDB" id="A0A444IW11"/>
<feature type="domain" description="Glycosyltransferase subfamily 4-like N-terminal" evidence="2">
    <location>
        <begin position="5"/>
        <end position="177"/>
    </location>
</feature>
<dbReference type="GO" id="GO:0016757">
    <property type="term" value="F:glycosyltransferase activity"/>
    <property type="evidence" value="ECO:0007669"/>
    <property type="project" value="InterPro"/>
</dbReference>
<dbReference type="Gene3D" id="3.40.50.2000">
    <property type="entry name" value="Glycogen Phosphorylase B"/>
    <property type="match status" value="2"/>
</dbReference>
<gene>
    <name evidence="3" type="ORF">H206_02385</name>
</gene>
<evidence type="ECO:0000259" key="2">
    <source>
        <dbReference type="Pfam" id="PF13579"/>
    </source>
</evidence>
<organism evidence="3 4">
    <name type="scientific">Candidatus Electrothrix aarhusensis</name>
    <dbReference type="NCBI Taxonomy" id="1859131"/>
    <lineage>
        <taxon>Bacteria</taxon>
        <taxon>Pseudomonadati</taxon>
        <taxon>Thermodesulfobacteriota</taxon>
        <taxon>Desulfobulbia</taxon>
        <taxon>Desulfobulbales</taxon>
        <taxon>Desulfobulbaceae</taxon>
        <taxon>Candidatus Electrothrix</taxon>
    </lineage>
</organism>
<dbReference type="EMBL" id="MTKO01000083">
    <property type="protein sequence ID" value="RWX45069.1"/>
    <property type="molecule type" value="Genomic_DNA"/>
</dbReference>